<reference evidence="3 4" key="1">
    <citation type="submission" date="2017-09" db="EMBL/GenBank/DDBJ databases">
        <authorList>
            <person name="Ehlers B."/>
            <person name="Leendertz F.H."/>
        </authorList>
    </citation>
    <scope>NUCLEOTIDE SEQUENCE [LARGE SCALE GENOMIC DNA]</scope>
    <source>
        <strain evidence="3 4">DSM 46844</strain>
    </source>
</reference>
<dbReference type="OrthoDB" id="3810256at2"/>
<name>A0A285EDZ6_9ACTN</name>
<evidence type="ECO:0000259" key="2">
    <source>
        <dbReference type="Pfam" id="PF12697"/>
    </source>
</evidence>
<dbReference type="SUPFAM" id="SSF53474">
    <property type="entry name" value="alpha/beta-Hydrolases"/>
    <property type="match status" value="1"/>
</dbReference>
<proteinExistence type="predicted"/>
<dbReference type="RefSeq" id="WP_097207198.1">
    <property type="nucleotide sequence ID" value="NZ_JACHXB010000002.1"/>
</dbReference>
<evidence type="ECO:0000313" key="4">
    <source>
        <dbReference type="Proteomes" id="UP000219514"/>
    </source>
</evidence>
<dbReference type="GO" id="GO:0003824">
    <property type="term" value="F:catalytic activity"/>
    <property type="evidence" value="ECO:0007669"/>
    <property type="project" value="UniProtKB-ARBA"/>
</dbReference>
<evidence type="ECO:0000313" key="3">
    <source>
        <dbReference type="EMBL" id="SNX97220.1"/>
    </source>
</evidence>
<dbReference type="PANTHER" id="PTHR43194">
    <property type="entry name" value="HYDROLASE ALPHA/BETA FOLD FAMILY"/>
    <property type="match status" value="1"/>
</dbReference>
<dbReference type="Pfam" id="PF12697">
    <property type="entry name" value="Abhydrolase_6"/>
    <property type="match status" value="1"/>
</dbReference>
<dbReference type="PANTHER" id="PTHR43194:SF2">
    <property type="entry name" value="PEROXISOMAL MEMBRANE PROTEIN LPX1"/>
    <property type="match status" value="1"/>
</dbReference>
<sequence length="317" mass="34383">MATTSKREIREIEAANASGDTPVVFIHGLWLLPSSWANWADLFRQAGYAPLTPDWPDDPDTIEAARAEPEILAGKSLRQIADHTTEVIKALDKKPALIGHSTGGLLAQMLAGRGLSAATVAIDPGIFRGVLPLPAATLRSAGPFLINPRTRGRALTLTFDQFRYSWANALDEKEARELYDRYHVAGSGLSLVQMGNANLNPRTEAQVDTKNPDRGPLLIIEGEKDHTVPWAIANASYKRQRRNPAVTEIVRMPNRGHALTIDHGWREVAQTALDFVTRFTPSGRATTTSVPRARDASADSGLPSGAPTEETGRTSGQ</sequence>
<accession>A0A285EDZ6</accession>
<keyword evidence="4" id="KW-1185">Reference proteome</keyword>
<protein>
    <submittedName>
        <fullName evidence="3">Pimeloyl-ACP methyl ester carboxylesterase</fullName>
    </submittedName>
</protein>
<dbReference type="AlphaFoldDB" id="A0A285EDZ6"/>
<feature type="region of interest" description="Disordered" evidence="1">
    <location>
        <begin position="282"/>
        <end position="317"/>
    </location>
</feature>
<dbReference type="EMBL" id="OBDO01000006">
    <property type="protein sequence ID" value="SNX97220.1"/>
    <property type="molecule type" value="Genomic_DNA"/>
</dbReference>
<gene>
    <name evidence="3" type="ORF">SAMN06893097_106170</name>
</gene>
<dbReference type="InterPro" id="IPR000073">
    <property type="entry name" value="AB_hydrolase_1"/>
</dbReference>
<dbReference type="Gene3D" id="3.40.50.1820">
    <property type="entry name" value="alpha/beta hydrolase"/>
    <property type="match status" value="1"/>
</dbReference>
<evidence type="ECO:0000256" key="1">
    <source>
        <dbReference type="SAM" id="MobiDB-lite"/>
    </source>
</evidence>
<dbReference type="InterPro" id="IPR029058">
    <property type="entry name" value="AB_hydrolase_fold"/>
</dbReference>
<dbReference type="Proteomes" id="UP000219514">
    <property type="component" value="Unassembled WGS sequence"/>
</dbReference>
<feature type="domain" description="AB hydrolase-1" evidence="2">
    <location>
        <begin position="23"/>
        <end position="270"/>
    </location>
</feature>
<dbReference type="InterPro" id="IPR050228">
    <property type="entry name" value="Carboxylesterase_BioH"/>
</dbReference>
<organism evidence="3 4">
    <name type="scientific">Geodermatophilus sabuli</name>
    <dbReference type="NCBI Taxonomy" id="1564158"/>
    <lineage>
        <taxon>Bacteria</taxon>
        <taxon>Bacillati</taxon>
        <taxon>Actinomycetota</taxon>
        <taxon>Actinomycetes</taxon>
        <taxon>Geodermatophilales</taxon>
        <taxon>Geodermatophilaceae</taxon>
        <taxon>Geodermatophilus</taxon>
    </lineage>
</organism>